<name>B8IVF9_METNO</name>
<dbReference type="KEGG" id="mno:Mnod_6202"/>
<keyword evidence="2" id="KW-1185">Reference proteome</keyword>
<sequence>MIQSVATLSDAALAALYDEVTGRTSADFQSRAHGQRRVVAALKHRGLTVEIRDGAVMAVRPA</sequence>
<reference evidence="1 2" key="1">
    <citation type="submission" date="2009-01" db="EMBL/GenBank/DDBJ databases">
        <title>Complete sequence of chromosome of Methylobacterium nodulans ORS 2060.</title>
        <authorList>
            <consortium name="US DOE Joint Genome Institute"/>
            <person name="Lucas S."/>
            <person name="Copeland A."/>
            <person name="Lapidus A."/>
            <person name="Glavina del Rio T."/>
            <person name="Dalin E."/>
            <person name="Tice H."/>
            <person name="Bruce D."/>
            <person name="Goodwin L."/>
            <person name="Pitluck S."/>
            <person name="Sims D."/>
            <person name="Brettin T."/>
            <person name="Detter J.C."/>
            <person name="Han C."/>
            <person name="Larimer F."/>
            <person name="Land M."/>
            <person name="Hauser L."/>
            <person name="Kyrpides N."/>
            <person name="Ivanova N."/>
            <person name="Marx C.J."/>
            <person name="Richardson P."/>
        </authorList>
    </citation>
    <scope>NUCLEOTIDE SEQUENCE [LARGE SCALE GENOMIC DNA]</scope>
    <source>
        <strain evidence="2">LMG 21967 / CNCM I-2342 / ORS 2060</strain>
    </source>
</reference>
<evidence type="ECO:0000313" key="1">
    <source>
        <dbReference type="EMBL" id="ACL61010.1"/>
    </source>
</evidence>
<dbReference type="EMBL" id="CP001349">
    <property type="protein sequence ID" value="ACL61010.1"/>
    <property type="molecule type" value="Genomic_DNA"/>
</dbReference>
<dbReference type="AlphaFoldDB" id="B8IVF9"/>
<dbReference type="HOGENOM" id="CLU_2899072_0_0_5"/>
<protein>
    <submittedName>
        <fullName evidence="1">Uncharacterized protein</fullName>
    </submittedName>
</protein>
<organism evidence="1 2">
    <name type="scientific">Methylobacterium nodulans (strain LMG 21967 / CNCM I-2342 / ORS 2060)</name>
    <dbReference type="NCBI Taxonomy" id="460265"/>
    <lineage>
        <taxon>Bacteria</taxon>
        <taxon>Pseudomonadati</taxon>
        <taxon>Pseudomonadota</taxon>
        <taxon>Alphaproteobacteria</taxon>
        <taxon>Hyphomicrobiales</taxon>
        <taxon>Methylobacteriaceae</taxon>
        <taxon>Methylobacterium</taxon>
    </lineage>
</organism>
<proteinExistence type="predicted"/>
<accession>B8IVF9</accession>
<dbReference type="RefSeq" id="WP_015932593.1">
    <property type="nucleotide sequence ID" value="NC_011894.1"/>
</dbReference>
<evidence type="ECO:0000313" key="2">
    <source>
        <dbReference type="Proteomes" id="UP000008207"/>
    </source>
</evidence>
<dbReference type="Proteomes" id="UP000008207">
    <property type="component" value="Chromosome"/>
</dbReference>
<gene>
    <name evidence="1" type="ordered locus">Mnod_6202</name>
</gene>